<keyword evidence="7" id="KW-1133">Transmembrane helix</keyword>
<evidence type="ECO:0000259" key="8">
    <source>
        <dbReference type="PROSITE" id="PS52029"/>
    </source>
</evidence>
<feature type="active site" description="Proton donor/acceptor" evidence="6">
    <location>
        <position position="273"/>
    </location>
</feature>
<accession>A0A847D0D1</accession>
<feature type="transmembrane region" description="Helical" evidence="7">
    <location>
        <begin position="12"/>
        <end position="35"/>
    </location>
</feature>
<dbReference type="GO" id="GO:0008360">
    <property type="term" value="P:regulation of cell shape"/>
    <property type="evidence" value="ECO:0007669"/>
    <property type="project" value="UniProtKB-UniRule"/>
</dbReference>
<dbReference type="UniPathway" id="UPA00219"/>
<organism evidence="9 10">
    <name type="scientific">Candidatus Dojkabacteria bacterium</name>
    <dbReference type="NCBI Taxonomy" id="2099670"/>
    <lineage>
        <taxon>Bacteria</taxon>
        <taxon>Candidatus Dojkabacteria</taxon>
    </lineage>
</organism>
<dbReference type="GO" id="GO:0018104">
    <property type="term" value="P:peptidoglycan-protein cross-linking"/>
    <property type="evidence" value="ECO:0007669"/>
    <property type="project" value="TreeGrafter"/>
</dbReference>
<sequence length="326" mass="37599">MQEQNQKNEFVIPSWLLFAVLGIWIIAIPVIVLTYGKTKTPVSTSEILGVQTEEVKVEEKTEIDTVLEEEKSAEQEVKGVSKLAIGSPVYTINICKDKLCYYIYDEEVQPMIENGALDKERFEKYLEEKIKPFFQEKYGQTVVVKSSKGEFVSKLADEEINYSNIYDKVNSSFISNFNNIWIDLDYKITAGTDGKYAQKYIEVDNSQQRLYVWKGGKIEKEILLSGPKYGWQVYGVFPIVDKGMEPIAPGGKYMPYWMAFYYSKKQNSWYGLHGLIWMKTEDGGRWIEPETNIGQRKSTGCIRMVVADAKYLYENFEKGDIVLIHE</sequence>
<keyword evidence="7" id="KW-0472">Membrane</keyword>
<protein>
    <submittedName>
        <fullName evidence="9">L,D-transpeptidase</fullName>
    </submittedName>
</protein>
<dbReference type="AlphaFoldDB" id="A0A847D0D1"/>
<dbReference type="InterPro" id="IPR038063">
    <property type="entry name" value="Transpep_catalytic_dom"/>
</dbReference>
<keyword evidence="7" id="KW-0812">Transmembrane</keyword>
<dbReference type="PROSITE" id="PS52029">
    <property type="entry name" value="LD_TPASE"/>
    <property type="match status" value="1"/>
</dbReference>
<dbReference type="Proteomes" id="UP000545876">
    <property type="component" value="Unassembled WGS sequence"/>
</dbReference>
<keyword evidence="5 6" id="KW-0961">Cell wall biogenesis/degradation</keyword>
<dbReference type="GO" id="GO:0016740">
    <property type="term" value="F:transferase activity"/>
    <property type="evidence" value="ECO:0007669"/>
    <property type="project" value="UniProtKB-KW"/>
</dbReference>
<evidence type="ECO:0000256" key="1">
    <source>
        <dbReference type="ARBA" id="ARBA00004752"/>
    </source>
</evidence>
<evidence type="ECO:0000313" key="10">
    <source>
        <dbReference type="Proteomes" id="UP000545876"/>
    </source>
</evidence>
<dbReference type="GO" id="GO:0071555">
    <property type="term" value="P:cell wall organization"/>
    <property type="evidence" value="ECO:0007669"/>
    <property type="project" value="UniProtKB-UniRule"/>
</dbReference>
<proteinExistence type="predicted"/>
<dbReference type="PANTHER" id="PTHR30582:SF2">
    <property type="entry name" value="L,D-TRANSPEPTIDASE YCIB-RELATED"/>
    <property type="match status" value="1"/>
</dbReference>
<dbReference type="Pfam" id="PF03734">
    <property type="entry name" value="YkuD"/>
    <property type="match status" value="1"/>
</dbReference>
<keyword evidence="4 6" id="KW-0573">Peptidoglycan synthesis</keyword>
<dbReference type="InterPro" id="IPR005490">
    <property type="entry name" value="LD_TPept_cat_dom"/>
</dbReference>
<dbReference type="GO" id="GO:0005576">
    <property type="term" value="C:extracellular region"/>
    <property type="evidence" value="ECO:0007669"/>
    <property type="project" value="TreeGrafter"/>
</dbReference>
<comment type="caution">
    <text evidence="9">The sequence shown here is derived from an EMBL/GenBank/DDBJ whole genome shotgun (WGS) entry which is preliminary data.</text>
</comment>
<reference evidence="9 10" key="1">
    <citation type="journal article" date="2020" name="Biotechnol. Biofuels">
        <title>New insights from the biogas microbiome by comprehensive genome-resolved metagenomics of nearly 1600 species originating from multiple anaerobic digesters.</title>
        <authorList>
            <person name="Campanaro S."/>
            <person name="Treu L."/>
            <person name="Rodriguez-R L.M."/>
            <person name="Kovalovszki A."/>
            <person name="Ziels R.M."/>
            <person name="Maus I."/>
            <person name="Zhu X."/>
            <person name="Kougias P.G."/>
            <person name="Basile A."/>
            <person name="Luo G."/>
            <person name="Schluter A."/>
            <person name="Konstantinidis K.T."/>
            <person name="Angelidaki I."/>
        </authorList>
    </citation>
    <scope>NUCLEOTIDE SEQUENCE [LARGE SCALE GENOMIC DNA]</scope>
    <source>
        <strain evidence="9">AS06rmzACSIP_65</strain>
    </source>
</reference>
<evidence type="ECO:0000256" key="2">
    <source>
        <dbReference type="ARBA" id="ARBA00022679"/>
    </source>
</evidence>
<comment type="pathway">
    <text evidence="1 6">Cell wall biogenesis; peptidoglycan biosynthesis.</text>
</comment>
<evidence type="ECO:0000256" key="3">
    <source>
        <dbReference type="ARBA" id="ARBA00022960"/>
    </source>
</evidence>
<dbReference type="SUPFAM" id="SSF141523">
    <property type="entry name" value="L,D-transpeptidase catalytic domain-like"/>
    <property type="match status" value="1"/>
</dbReference>
<keyword evidence="2" id="KW-0808">Transferase</keyword>
<dbReference type="PANTHER" id="PTHR30582">
    <property type="entry name" value="L,D-TRANSPEPTIDASE"/>
    <property type="match status" value="1"/>
</dbReference>
<evidence type="ECO:0000256" key="7">
    <source>
        <dbReference type="SAM" id="Phobius"/>
    </source>
</evidence>
<dbReference type="InterPro" id="IPR050979">
    <property type="entry name" value="LD-transpeptidase"/>
</dbReference>
<keyword evidence="3 6" id="KW-0133">Cell shape</keyword>
<evidence type="ECO:0000256" key="5">
    <source>
        <dbReference type="ARBA" id="ARBA00023316"/>
    </source>
</evidence>
<evidence type="ECO:0000313" key="9">
    <source>
        <dbReference type="EMBL" id="NLD25312.1"/>
    </source>
</evidence>
<feature type="domain" description="L,D-TPase catalytic" evidence="8">
    <location>
        <begin position="199"/>
        <end position="325"/>
    </location>
</feature>
<dbReference type="CDD" id="cd16913">
    <property type="entry name" value="YkuD_like"/>
    <property type="match status" value="1"/>
</dbReference>
<dbReference type="GO" id="GO:0071972">
    <property type="term" value="F:peptidoglycan L,D-transpeptidase activity"/>
    <property type="evidence" value="ECO:0007669"/>
    <property type="project" value="TreeGrafter"/>
</dbReference>
<name>A0A847D0D1_9BACT</name>
<dbReference type="EMBL" id="JAAZBX010000004">
    <property type="protein sequence ID" value="NLD25312.1"/>
    <property type="molecule type" value="Genomic_DNA"/>
</dbReference>
<dbReference type="Gene3D" id="2.40.440.10">
    <property type="entry name" value="L,D-transpeptidase catalytic domain-like"/>
    <property type="match status" value="1"/>
</dbReference>
<evidence type="ECO:0000256" key="6">
    <source>
        <dbReference type="PROSITE-ProRule" id="PRU01373"/>
    </source>
</evidence>
<evidence type="ECO:0000256" key="4">
    <source>
        <dbReference type="ARBA" id="ARBA00022984"/>
    </source>
</evidence>
<feature type="active site" description="Nucleophile" evidence="6">
    <location>
        <position position="301"/>
    </location>
</feature>
<gene>
    <name evidence="9" type="ORF">GX656_01570</name>
</gene>